<dbReference type="Pfam" id="PF14559">
    <property type="entry name" value="TPR_19"/>
    <property type="match status" value="1"/>
</dbReference>
<feature type="repeat" description="TPR" evidence="1">
    <location>
        <begin position="43"/>
        <end position="76"/>
    </location>
</feature>
<dbReference type="InterPro" id="IPR011990">
    <property type="entry name" value="TPR-like_helical_dom_sf"/>
</dbReference>
<dbReference type="SUPFAM" id="SSF48452">
    <property type="entry name" value="TPR-like"/>
    <property type="match status" value="1"/>
</dbReference>
<dbReference type="EMBL" id="MFYX01000157">
    <property type="protein sequence ID" value="OGJ99916.1"/>
    <property type="molecule type" value="Genomic_DNA"/>
</dbReference>
<name>A0A1F7F044_UNCRA</name>
<protein>
    <recommendedName>
        <fullName evidence="2">Glycosyltransferase 2-like domain-containing protein</fullName>
    </recommendedName>
</protein>
<dbReference type="PANTHER" id="PTHR22916:SF3">
    <property type="entry name" value="UDP-GLCNAC:BETAGAL BETA-1,3-N-ACETYLGLUCOSAMINYLTRANSFERASE-LIKE PROTEIN 1"/>
    <property type="match status" value="1"/>
</dbReference>
<dbReference type="Gene3D" id="1.25.40.10">
    <property type="entry name" value="Tetratricopeptide repeat domain"/>
    <property type="match status" value="1"/>
</dbReference>
<dbReference type="SMART" id="SM00028">
    <property type="entry name" value="TPR"/>
    <property type="match status" value="2"/>
</dbReference>
<comment type="caution">
    <text evidence="3">The sequence shown here is derived from an EMBL/GenBank/DDBJ whole genome shotgun (WGS) entry which is preliminary data.</text>
</comment>
<dbReference type="InterPro" id="IPR001173">
    <property type="entry name" value="Glyco_trans_2-like"/>
</dbReference>
<evidence type="ECO:0000259" key="2">
    <source>
        <dbReference type="Pfam" id="PF00535"/>
    </source>
</evidence>
<dbReference type="Proteomes" id="UP000179243">
    <property type="component" value="Unassembled WGS sequence"/>
</dbReference>
<evidence type="ECO:0000313" key="3">
    <source>
        <dbReference type="EMBL" id="OGJ99916.1"/>
    </source>
</evidence>
<sequence length="516" mass="60125">MADISELIADPAYKAGMDWLAQGNALEALKSFEKTVRSNEGHFIAWNNIGVLLHKANYVKEAENAFKKALSVQENYLDARINLINLCIDKKDRVAAVRELEILRKKDPANPELISLETAVNQVAGPIQVREPPVCTIVTGTLNRPKLLKNAIQSVIAQTYPKWEMMIVNDGGMDVSHIVNSFNDPRLKYFSMAANFGAAHSYNYAIYESTAPYIGYLADDDILYPNHAETLVNALEKNRQFGAAYADQYEVSCDLNDGEYTAIHEKRIAYSYDFDKIYMIAYLNYIPHPCLMHRRQIMQKCGYYDEQLTALIDWDLLRRMSFYTDFFHVREVTGEYYFPRNKQERISNMMEKEPDKWYANRRRLFSKRPDKPWDRMKELTFVLYCDRLDRAVLEQIKYLFEGCMYPKTVHLLLDEYNPEAVTLLKELGMPDFRFHFNSSPCGLKPTLAKYLRSYTDDGWLVLLYERIPLDEAWFKRIMEQVRSQILGLYQQPKTLEQAALYTEPQKIMTILGNNFQ</sequence>
<dbReference type="AlphaFoldDB" id="A0A1F7F044"/>
<dbReference type="Pfam" id="PF00535">
    <property type="entry name" value="Glycos_transf_2"/>
    <property type="match status" value="1"/>
</dbReference>
<dbReference type="InterPro" id="IPR029044">
    <property type="entry name" value="Nucleotide-diphossugar_trans"/>
</dbReference>
<dbReference type="PROSITE" id="PS50005">
    <property type="entry name" value="TPR"/>
    <property type="match status" value="1"/>
</dbReference>
<accession>A0A1F7F044</accession>
<evidence type="ECO:0000256" key="1">
    <source>
        <dbReference type="PROSITE-ProRule" id="PRU00339"/>
    </source>
</evidence>
<evidence type="ECO:0000313" key="4">
    <source>
        <dbReference type="Proteomes" id="UP000179243"/>
    </source>
</evidence>
<dbReference type="InterPro" id="IPR019734">
    <property type="entry name" value="TPR_rpt"/>
</dbReference>
<keyword evidence="1" id="KW-0802">TPR repeat</keyword>
<proteinExistence type="predicted"/>
<dbReference type="GO" id="GO:0016758">
    <property type="term" value="F:hexosyltransferase activity"/>
    <property type="evidence" value="ECO:0007669"/>
    <property type="project" value="UniProtKB-ARBA"/>
</dbReference>
<organism evidence="3 4">
    <name type="scientific">Candidatus Raymondbacteria bacterium RIFOXYD12_FULL_49_13</name>
    <dbReference type="NCBI Taxonomy" id="1817890"/>
    <lineage>
        <taxon>Bacteria</taxon>
        <taxon>Raymondiibacteriota</taxon>
    </lineage>
</organism>
<dbReference type="PANTHER" id="PTHR22916">
    <property type="entry name" value="GLYCOSYLTRANSFERASE"/>
    <property type="match status" value="1"/>
</dbReference>
<dbReference type="Gene3D" id="3.90.550.10">
    <property type="entry name" value="Spore Coat Polysaccharide Biosynthesis Protein SpsA, Chain A"/>
    <property type="match status" value="1"/>
</dbReference>
<feature type="domain" description="Glycosyltransferase 2-like" evidence="2">
    <location>
        <begin position="136"/>
        <end position="240"/>
    </location>
</feature>
<dbReference type="SUPFAM" id="SSF53448">
    <property type="entry name" value="Nucleotide-diphospho-sugar transferases"/>
    <property type="match status" value="1"/>
</dbReference>
<gene>
    <name evidence="3" type="ORF">A2519_00230</name>
</gene>
<reference evidence="3 4" key="1">
    <citation type="journal article" date="2016" name="Nat. Commun.">
        <title>Thousands of microbial genomes shed light on interconnected biogeochemical processes in an aquifer system.</title>
        <authorList>
            <person name="Anantharaman K."/>
            <person name="Brown C.T."/>
            <person name="Hug L.A."/>
            <person name="Sharon I."/>
            <person name="Castelle C.J."/>
            <person name="Probst A.J."/>
            <person name="Thomas B.C."/>
            <person name="Singh A."/>
            <person name="Wilkins M.J."/>
            <person name="Karaoz U."/>
            <person name="Brodie E.L."/>
            <person name="Williams K.H."/>
            <person name="Hubbard S.S."/>
            <person name="Banfield J.F."/>
        </authorList>
    </citation>
    <scope>NUCLEOTIDE SEQUENCE [LARGE SCALE GENOMIC DNA]</scope>
</reference>